<feature type="region of interest" description="Disordered" evidence="1">
    <location>
        <begin position="136"/>
        <end position="187"/>
    </location>
</feature>
<comment type="caution">
    <text evidence="2">The sequence shown here is derived from an EMBL/GenBank/DDBJ whole genome shotgun (WGS) entry which is preliminary data.</text>
</comment>
<gene>
    <name evidence="2" type="ORF">G7Y89_g10743</name>
</gene>
<dbReference type="AlphaFoldDB" id="A0A8H4REH6"/>
<accession>A0A8H4REH6</accession>
<evidence type="ECO:0000313" key="3">
    <source>
        <dbReference type="Proteomes" id="UP000566819"/>
    </source>
</evidence>
<sequence>MAHQHRQNYPSSAAEFTQRFPNNEHNTVHSIPQSIARASGSRWSLAHLEACRVILLPPEQPNEHLEVLRPYRERARIHIENFPDILRSLTAVSPKNLKECSSARLRKMGGEFGAFYSRLAEVARMPQPVRRTRPIRDIRQPNDPNFVTGEGLGFSSPLGTEASRQFQSSPFSPSESDPVEQSDHELRKKHETVTASMATEFISTILDICCDQPNPNSRIEFNPAPTTYTLDTPSFKTTCQDDGCLIRRHTSQLTGSWLPHGYNLAIVECKAQYTSWNEDEDIAQVSSNVLAQQVCEMISSVFERIETVYDAEDLSQKQRQIFLLSVHQSIVTFLHWAIEDDYFNYLGSEQPSQLLPFLKLRSSSAFDLEKVDGRLEAVYEIMSLTYFWDEEIMA</sequence>
<keyword evidence="3" id="KW-1185">Reference proteome</keyword>
<proteinExistence type="predicted"/>
<dbReference type="EMBL" id="JAAMPI010000974">
    <property type="protein sequence ID" value="KAF4627415.1"/>
    <property type="molecule type" value="Genomic_DNA"/>
</dbReference>
<dbReference type="OrthoDB" id="3520712at2759"/>
<name>A0A8H4REH6_9HELO</name>
<dbReference type="Proteomes" id="UP000566819">
    <property type="component" value="Unassembled WGS sequence"/>
</dbReference>
<evidence type="ECO:0000313" key="2">
    <source>
        <dbReference type="EMBL" id="KAF4627415.1"/>
    </source>
</evidence>
<evidence type="ECO:0000256" key="1">
    <source>
        <dbReference type="SAM" id="MobiDB-lite"/>
    </source>
</evidence>
<organism evidence="2 3">
    <name type="scientific">Cudoniella acicularis</name>
    <dbReference type="NCBI Taxonomy" id="354080"/>
    <lineage>
        <taxon>Eukaryota</taxon>
        <taxon>Fungi</taxon>
        <taxon>Dikarya</taxon>
        <taxon>Ascomycota</taxon>
        <taxon>Pezizomycotina</taxon>
        <taxon>Leotiomycetes</taxon>
        <taxon>Helotiales</taxon>
        <taxon>Tricladiaceae</taxon>
        <taxon>Cudoniella</taxon>
    </lineage>
</organism>
<feature type="compositionally biased region" description="Low complexity" evidence="1">
    <location>
        <begin position="163"/>
        <end position="176"/>
    </location>
</feature>
<reference evidence="2 3" key="1">
    <citation type="submission" date="2020-03" db="EMBL/GenBank/DDBJ databases">
        <title>Draft Genome Sequence of Cudoniella acicularis.</title>
        <authorList>
            <person name="Buettner E."/>
            <person name="Kellner H."/>
        </authorList>
    </citation>
    <scope>NUCLEOTIDE SEQUENCE [LARGE SCALE GENOMIC DNA]</scope>
    <source>
        <strain evidence="2 3">DSM 108380</strain>
    </source>
</reference>
<protein>
    <submittedName>
        <fullName evidence="2">Uncharacterized protein</fullName>
    </submittedName>
</protein>